<dbReference type="InterPro" id="IPR006175">
    <property type="entry name" value="YjgF/YER057c/UK114"/>
</dbReference>
<dbReference type="SUPFAM" id="SSF55298">
    <property type="entry name" value="YjgF-like"/>
    <property type="match status" value="1"/>
</dbReference>
<dbReference type="Pfam" id="PF01042">
    <property type="entry name" value="Ribonuc_L-PSP"/>
    <property type="match status" value="1"/>
</dbReference>
<dbReference type="CDD" id="cd00448">
    <property type="entry name" value="YjgF_YER057c_UK114_family"/>
    <property type="match status" value="1"/>
</dbReference>
<dbReference type="EC" id="3.5.4.-" evidence="1"/>
<protein>
    <submittedName>
        <fullName evidence="1">Endoribonuclease L-PSP</fullName>
        <ecNumber evidence="1">3.5.4.-</ecNumber>
    </submittedName>
</protein>
<dbReference type="PANTHER" id="PTHR11803">
    <property type="entry name" value="2-IMINOBUTANOATE/2-IMINOPROPANOATE DEAMINASE RIDA"/>
    <property type="match status" value="1"/>
</dbReference>
<organism evidence="1 2">
    <name type="scientific">Staphylococcus aureus</name>
    <dbReference type="NCBI Taxonomy" id="1280"/>
    <lineage>
        <taxon>Bacteria</taxon>
        <taxon>Bacillati</taxon>
        <taxon>Bacillota</taxon>
        <taxon>Bacilli</taxon>
        <taxon>Bacillales</taxon>
        <taxon>Staphylococcaceae</taxon>
        <taxon>Staphylococcus</taxon>
    </lineage>
</organism>
<keyword evidence="1" id="KW-0378">Hydrolase</keyword>
<dbReference type="PANTHER" id="PTHR11803:SF39">
    <property type="entry name" value="2-IMINOBUTANOATE_2-IMINOPROPANOATE DEAMINASE"/>
    <property type="match status" value="1"/>
</dbReference>
<sequence length="65" mass="7100">MKIINTTRLPEALGPYSHATVVNGMVYTSGQIPLNVDGKIVSADVQAQTKTSFRKFKGCFGRSRI</sequence>
<dbReference type="Proteomes" id="UP000249913">
    <property type="component" value="Unassembled WGS sequence"/>
</dbReference>
<evidence type="ECO:0000313" key="2">
    <source>
        <dbReference type="Proteomes" id="UP000249913"/>
    </source>
</evidence>
<dbReference type="Gene3D" id="3.30.1330.40">
    <property type="entry name" value="RutC-like"/>
    <property type="match status" value="1"/>
</dbReference>
<proteinExistence type="predicted"/>
<dbReference type="AlphaFoldDB" id="A0A2X2JX55"/>
<name>A0A2X2JX55_STAAU</name>
<gene>
    <name evidence="1" type="primary">yabJ_2</name>
    <name evidence="1" type="ORF">NCTC7878_00045</name>
</gene>
<dbReference type="GO" id="GO:0005829">
    <property type="term" value="C:cytosol"/>
    <property type="evidence" value="ECO:0007669"/>
    <property type="project" value="TreeGrafter"/>
</dbReference>
<dbReference type="GO" id="GO:0019239">
    <property type="term" value="F:deaminase activity"/>
    <property type="evidence" value="ECO:0007669"/>
    <property type="project" value="TreeGrafter"/>
</dbReference>
<evidence type="ECO:0000313" key="1">
    <source>
        <dbReference type="EMBL" id="SPZ96541.1"/>
    </source>
</evidence>
<reference evidence="1 2" key="1">
    <citation type="submission" date="2018-06" db="EMBL/GenBank/DDBJ databases">
        <authorList>
            <consortium name="Pathogen Informatics"/>
            <person name="Doyle S."/>
        </authorList>
    </citation>
    <scope>NUCLEOTIDE SEQUENCE [LARGE SCALE GENOMIC DNA]</scope>
    <source>
        <strain evidence="1 2">NCTC7878</strain>
    </source>
</reference>
<accession>A0A2X2JX55</accession>
<dbReference type="InterPro" id="IPR035959">
    <property type="entry name" value="RutC-like_sf"/>
</dbReference>
<dbReference type="EMBL" id="UAUX01000001">
    <property type="protein sequence ID" value="SPZ96541.1"/>
    <property type="molecule type" value="Genomic_DNA"/>
</dbReference>